<dbReference type="EMBL" id="AUWU02000004">
    <property type="protein sequence ID" value="KAH0574476.1"/>
    <property type="molecule type" value="Genomic_DNA"/>
</dbReference>
<evidence type="ECO:0000313" key="1">
    <source>
        <dbReference type="EMBL" id="EST46016.1"/>
    </source>
</evidence>
<evidence type="ECO:0000313" key="3">
    <source>
        <dbReference type="Proteomes" id="UP000018208"/>
    </source>
</evidence>
<accession>V6LQN5</accession>
<reference evidence="2" key="2">
    <citation type="submission" date="2020-12" db="EMBL/GenBank/DDBJ databases">
        <title>New Spironucleus salmonicida genome in near-complete chromosomes.</title>
        <authorList>
            <person name="Xu F."/>
            <person name="Kurt Z."/>
            <person name="Jimenez-Gonzalez A."/>
            <person name="Astvaldsson A."/>
            <person name="Andersson J.O."/>
            <person name="Svard S.G."/>
        </authorList>
    </citation>
    <scope>NUCLEOTIDE SEQUENCE</scope>
    <source>
        <strain evidence="2">ATCC 50377</strain>
    </source>
</reference>
<name>V6LQN5_9EUKA</name>
<organism evidence="1">
    <name type="scientific">Spironucleus salmonicida</name>
    <dbReference type="NCBI Taxonomy" id="348837"/>
    <lineage>
        <taxon>Eukaryota</taxon>
        <taxon>Metamonada</taxon>
        <taxon>Diplomonadida</taxon>
        <taxon>Hexamitidae</taxon>
        <taxon>Hexamitinae</taxon>
        <taxon>Spironucleus</taxon>
    </lineage>
</organism>
<dbReference type="VEuPathDB" id="GiardiaDB:SS50377_24434"/>
<gene>
    <name evidence="1" type="ORF">SS50377_14004</name>
    <name evidence="2" type="ORF">SS50377_24434</name>
</gene>
<dbReference type="Proteomes" id="UP000018208">
    <property type="component" value="Unassembled WGS sequence"/>
</dbReference>
<dbReference type="AlphaFoldDB" id="V6LQN5"/>
<reference evidence="1 2" key="1">
    <citation type="journal article" date="2014" name="PLoS Genet.">
        <title>The Genome of Spironucleus salmonicida Highlights a Fish Pathogen Adapted to Fluctuating Environments.</title>
        <authorList>
            <person name="Xu F."/>
            <person name="Jerlstrom-Hultqvist J."/>
            <person name="Einarsson E."/>
            <person name="Astvaldsson A."/>
            <person name="Svard S.G."/>
            <person name="Andersson J.O."/>
        </authorList>
    </citation>
    <scope>NUCLEOTIDE SEQUENCE</scope>
    <source>
        <strain evidence="2">ATCC 50377</strain>
    </source>
</reference>
<sequence length="663" mass="75566">MQSVLSILSKDISKFQQKQDEKLQLSLKFSNLNVSNQPIVPNPPLQKSTCELLNIHQNNSSLLDAYNGLFDDAKDLAAAEFGAEAFTRQIEIWDERKEQIEEFLGLQGSPQFQQQLTQLITAFYVASQRNDSQHFLINSCIEIFSDAGPLLEILKYLSYLMKDSTGTSISYLQKCLVQELKQNAKYSSLGSTLDVTTSMLNQSQQIVSDATQTGRTLRTSQTNIYETFGQDFSVYGQIYNCVKCGYSIEALNILEKNSQIDSDLAVCIENLVENDYETGTKLTKINEEIQDPYYHLLTQFFTPWAPNSVVVPAFLDSVLTFIISAKICGKQKIAQIYSNNNIKGYGTLTKAFILILQEDYVSLFNFLYQHSLNLELFVISVFLQSQLTESLYYPLNYSDAGNDLLTDIMKKQKTQLSVPLILTRFVDLIQQKAPILLSNKEVDLNKIFTLFNSKKLNSSVLTVQSYIQFLRKQHTQQPPLICFYLAKFNYLSKNFAISIECSYAAYITQSLASNLAISNLSQLFSSLLSYFFESIALKSFDISIFYNMEQIYQQSIQHFESHQQTELNFVYQFCVMKLSILTQKTTAACDIFNSVKYANLDLNFAKLHIADLVKFIHFFVKIDAINTKISSEKVREFVVFAHNGSRLAREDERLVGEIMAVVE</sequence>
<evidence type="ECO:0000313" key="2">
    <source>
        <dbReference type="EMBL" id="KAH0574476.1"/>
    </source>
</evidence>
<proteinExistence type="predicted"/>
<dbReference type="EMBL" id="KI546085">
    <property type="protein sequence ID" value="EST46016.1"/>
    <property type="molecule type" value="Genomic_DNA"/>
</dbReference>
<keyword evidence="3" id="KW-1185">Reference proteome</keyword>
<protein>
    <recommendedName>
        <fullName evidence="4">Nuclear pore protein</fullName>
    </recommendedName>
</protein>
<evidence type="ECO:0008006" key="4">
    <source>
        <dbReference type="Google" id="ProtNLM"/>
    </source>
</evidence>